<dbReference type="InterPro" id="IPR036361">
    <property type="entry name" value="SAP_dom_sf"/>
</dbReference>
<dbReference type="Gene3D" id="1.10.720.30">
    <property type="entry name" value="SAP domain"/>
    <property type="match status" value="1"/>
</dbReference>
<gene>
    <name evidence="5" type="ORF">B0A50_02470</name>
</gene>
<evidence type="ECO:0000256" key="2">
    <source>
        <dbReference type="ARBA" id="ARBA00046328"/>
    </source>
</evidence>
<keyword evidence="6" id="KW-1185">Reference proteome</keyword>
<dbReference type="EMBL" id="NAJL01000010">
    <property type="protein sequence ID" value="TKA30750.1"/>
    <property type="molecule type" value="Genomic_DNA"/>
</dbReference>
<sequence>MAPKPNPRRQGRGIAAPVPKTKTSKTGYALLKVTELRKRLGTRGLKKAGRKAELIERLQTYDSENNVDAENEAEEPSTKLTTAAPKKPSQGKGTKGVSDRPSFKATAQDKARAKKYSNHLGAILSQLQHQLGGGAAWKRTVFARSYTDLSKALTLLMDIEEAELISGSADEEGGGGSPVLDSWWGDVEREDSGSEEGEGSGGGVDLVYGPHVGQPQGWYNEDTY</sequence>
<dbReference type="OrthoDB" id="445357at2759"/>
<feature type="compositionally biased region" description="Basic and acidic residues" evidence="3">
    <location>
        <begin position="97"/>
        <end position="111"/>
    </location>
</feature>
<accession>A0A4U0U6D4</accession>
<evidence type="ECO:0000256" key="1">
    <source>
        <dbReference type="ARBA" id="ARBA00022553"/>
    </source>
</evidence>
<name>A0A4U0U6D4_9PEZI</name>
<keyword evidence="1" id="KW-0597">Phosphoprotein</keyword>
<dbReference type="PROSITE" id="PS50800">
    <property type="entry name" value="SAP"/>
    <property type="match status" value="1"/>
</dbReference>
<feature type="compositionally biased region" description="Acidic residues" evidence="3">
    <location>
        <begin position="65"/>
        <end position="75"/>
    </location>
</feature>
<feature type="region of interest" description="Disordered" evidence="3">
    <location>
        <begin position="55"/>
        <end position="111"/>
    </location>
</feature>
<dbReference type="PANTHER" id="PTHR46551">
    <property type="entry name" value="SAP DOMAIN-CONTAINING RIBONUCLEOPROTEIN"/>
    <property type="match status" value="1"/>
</dbReference>
<feature type="region of interest" description="Disordered" evidence="3">
    <location>
        <begin position="167"/>
        <end position="224"/>
    </location>
</feature>
<dbReference type="GO" id="GO:0005634">
    <property type="term" value="C:nucleus"/>
    <property type="evidence" value="ECO:0007669"/>
    <property type="project" value="TreeGrafter"/>
</dbReference>
<dbReference type="InterPro" id="IPR052240">
    <property type="entry name" value="SAP_domain_ribonucleoprotein"/>
</dbReference>
<reference evidence="5 6" key="1">
    <citation type="submission" date="2017-03" db="EMBL/GenBank/DDBJ databases">
        <title>Genomes of endolithic fungi from Antarctica.</title>
        <authorList>
            <person name="Coleine C."/>
            <person name="Masonjones S."/>
            <person name="Stajich J.E."/>
        </authorList>
    </citation>
    <scope>NUCLEOTIDE SEQUENCE [LARGE SCALE GENOMIC DNA]</scope>
    <source>
        <strain evidence="5 6">CCFEE 6315</strain>
    </source>
</reference>
<organism evidence="5 6">
    <name type="scientific">Salinomyces thailandicus</name>
    <dbReference type="NCBI Taxonomy" id="706561"/>
    <lineage>
        <taxon>Eukaryota</taxon>
        <taxon>Fungi</taxon>
        <taxon>Dikarya</taxon>
        <taxon>Ascomycota</taxon>
        <taxon>Pezizomycotina</taxon>
        <taxon>Dothideomycetes</taxon>
        <taxon>Dothideomycetidae</taxon>
        <taxon>Mycosphaerellales</taxon>
        <taxon>Teratosphaeriaceae</taxon>
        <taxon>Salinomyces</taxon>
    </lineage>
</organism>
<dbReference type="SUPFAM" id="SSF68906">
    <property type="entry name" value="SAP domain"/>
    <property type="match status" value="1"/>
</dbReference>
<dbReference type="GO" id="GO:0016973">
    <property type="term" value="P:poly(A)+ mRNA export from nucleus"/>
    <property type="evidence" value="ECO:0007669"/>
    <property type="project" value="TreeGrafter"/>
</dbReference>
<dbReference type="InterPro" id="IPR003034">
    <property type="entry name" value="SAP_dom"/>
</dbReference>
<dbReference type="Proteomes" id="UP000308549">
    <property type="component" value="Unassembled WGS sequence"/>
</dbReference>
<proteinExistence type="inferred from homology"/>
<feature type="region of interest" description="Disordered" evidence="3">
    <location>
        <begin position="1"/>
        <end position="26"/>
    </location>
</feature>
<evidence type="ECO:0000256" key="3">
    <source>
        <dbReference type="SAM" id="MobiDB-lite"/>
    </source>
</evidence>
<evidence type="ECO:0000313" key="5">
    <source>
        <dbReference type="EMBL" id="TKA30750.1"/>
    </source>
</evidence>
<feature type="domain" description="SAP" evidence="4">
    <location>
        <begin position="28"/>
        <end position="62"/>
    </location>
</feature>
<comment type="similarity">
    <text evidence="2">Belongs to the SAP domain-containing ribonucleoprotein family.</text>
</comment>
<dbReference type="Pfam" id="PF02037">
    <property type="entry name" value="SAP"/>
    <property type="match status" value="1"/>
</dbReference>
<evidence type="ECO:0000313" key="6">
    <source>
        <dbReference type="Proteomes" id="UP000308549"/>
    </source>
</evidence>
<evidence type="ECO:0000259" key="4">
    <source>
        <dbReference type="PROSITE" id="PS50800"/>
    </source>
</evidence>
<protein>
    <recommendedName>
        <fullName evidence="4">SAP domain-containing protein</fullName>
    </recommendedName>
</protein>
<dbReference type="AlphaFoldDB" id="A0A4U0U6D4"/>
<dbReference type="SMART" id="SM00513">
    <property type="entry name" value="SAP"/>
    <property type="match status" value="1"/>
</dbReference>
<comment type="caution">
    <text evidence="5">The sequence shown here is derived from an EMBL/GenBank/DDBJ whole genome shotgun (WGS) entry which is preliminary data.</text>
</comment>
<dbReference type="PANTHER" id="PTHR46551:SF1">
    <property type="entry name" value="SAP DOMAIN-CONTAINING RIBONUCLEOPROTEIN"/>
    <property type="match status" value="1"/>
</dbReference>
<feature type="compositionally biased region" description="Basic residues" evidence="3">
    <location>
        <begin position="1"/>
        <end position="11"/>
    </location>
</feature>